<accession>B0EE23</accession>
<dbReference type="RefSeq" id="XP_001736531.1">
    <property type="nucleotide sequence ID" value="XM_001736479.1"/>
</dbReference>
<gene>
    <name evidence="2" type="ORF">EDI_045730</name>
</gene>
<name>B0EE23_ENTDS</name>
<keyword evidence="3" id="KW-1185">Reference proteome</keyword>
<dbReference type="KEGG" id="edi:EDI_045730"/>
<dbReference type="GeneID" id="5881545"/>
<evidence type="ECO:0000259" key="1">
    <source>
        <dbReference type="Pfam" id="PF07534"/>
    </source>
</evidence>
<dbReference type="OMA" id="QESITHM"/>
<protein>
    <recommendedName>
        <fullName evidence="1">TLDc domain-containing protein</fullName>
    </recommendedName>
</protein>
<reference evidence="3" key="1">
    <citation type="submission" date="2007-12" db="EMBL/GenBank/DDBJ databases">
        <title>Annotation of Entamoeba dispar SAW760.</title>
        <authorList>
            <person name="Lorenzi H."/>
            <person name="Inman J."/>
            <person name="Schobel S."/>
            <person name="Amedeo P."/>
            <person name="Caler E."/>
        </authorList>
    </citation>
    <scope>NUCLEOTIDE SEQUENCE [LARGE SCALE GENOMIC DNA]</scope>
    <source>
        <strain evidence="3">ATCC PRA-260 / SAW760</strain>
    </source>
</reference>
<organism evidence="3">
    <name type="scientific">Entamoeba dispar (strain ATCC PRA-260 / SAW760)</name>
    <dbReference type="NCBI Taxonomy" id="370354"/>
    <lineage>
        <taxon>Eukaryota</taxon>
        <taxon>Amoebozoa</taxon>
        <taxon>Evosea</taxon>
        <taxon>Archamoebae</taxon>
        <taxon>Mastigamoebida</taxon>
        <taxon>Entamoebidae</taxon>
        <taxon>Entamoeba</taxon>
    </lineage>
</organism>
<dbReference type="Pfam" id="PF07534">
    <property type="entry name" value="TLD"/>
    <property type="match status" value="1"/>
</dbReference>
<sequence length="332" mass="39322">MSTDQEERLALLQELQTTFNMVKIQIEEFMKSEKDYNAICEKRFKEEEIVDVQNESLEDRIKRIEGVYDRKEELVRRNEIVNYQIKDGILMLKAMKEVYQKLEEIRLNDYEVLSKQMDTIIAKVLETEKERTNKLISESPYRKCRYQGELNKTIKEWESRKLEVNFLLLCQIKQIEEWTNRKVSNILFDSDIDDWNYNTSVFKQRIINKKHITIIIEDEDGNKFGGYVNMKIDNVGCRINDSNAFVFSLESNGRIQEMMKFDIKDPQYAFGLYNQLDGGLFEFGGNDIYVCKENNKTKSCCKQSSFEYKGISNVLCGRQCFTPERIIVIEMK</sequence>
<evidence type="ECO:0000313" key="3">
    <source>
        <dbReference type="Proteomes" id="UP000008076"/>
    </source>
</evidence>
<evidence type="ECO:0000313" key="2">
    <source>
        <dbReference type="EMBL" id="EDR27209.1"/>
    </source>
</evidence>
<proteinExistence type="predicted"/>
<dbReference type="OrthoDB" id="32126at2759"/>
<dbReference type="EMBL" id="DS548895">
    <property type="protein sequence ID" value="EDR27209.1"/>
    <property type="molecule type" value="Genomic_DNA"/>
</dbReference>
<dbReference type="VEuPathDB" id="AmoebaDB:EDI_045730"/>
<dbReference type="InterPro" id="IPR006571">
    <property type="entry name" value="TLDc_dom"/>
</dbReference>
<feature type="domain" description="TLDc" evidence="1">
    <location>
        <begin position="178"/>
        <end position="290"/>
    </location>
</feature>
<dbReference type="AlphaFoldDB" id="B0EE23"/>
<dbReference type="Proteomes" id="UP000008076">
    <property type="component" value="Unassembled WGS sequence"/>
</dbReference>